<dbReference type="EMBL" id="JARYZI010000003">
    <property type="protein sequence ID" value="MDH8677818.1"/>
    <property type="molecule type" value="Genomic_DNA"/>
</dbReference>
<sequence length="56" mass="6359">MKVNTLFKSELRVVNIGIESFFNALQDQQVPSAHVKWQPPAGGNAKMMELLEFLKK</sequence>
<organism evidence="1 2">
    <name type="scientific">Fusibacter bizertensis</name>
    <dbReference type="NCBI Taxonomy" id="1488331"/>
    <lineage>
        <taxon>Bacteria</taxon>
        <taxon>Bacillati</taxon>
        <taxon>Bacillota</taxon>
        <taxon>Clostridia</taxon>
        <taxon>Eubacteriales</taxon>
        <taxon>Eubacteriales Family XII. Incertae Sedis</taxon>
        <taxon>Fusibacter</taxon>
    </lineage>
</organism>
<evidence type="ECO:0000313" key="2">
    <source>
        <dbReference type="Proteomes" id="UP001158045"/>
    </source>
</evidence>
<name>A0ABT6NBL8_9FIRM</name>
<reference evidence="1 2" key="1">
    <citation type="submission" date="2023-04" db="EMBL/GenBank/DDBJ databases">
        <title>Fusibacter bizertensis strain WBS, isolated from littoral bottom sediments of the Arctic seas - biochemical and genomic analysis.</title>
        <authorList>
            <person name="Brioukhanov A.L."/>
        </authorList>
    </citation>
    <scope>NUCLEOTIDE SEQUENCE [LARGE SCALE GENOMIC DNA]</scope>
    <source>
        <strain evidence="1 2">WBS</strain>
    </source>
</reference>
<dbReference type="RefSeq" id="WP_281093642.1">
    <property type="nucleotide sequence ID" value="NZ_JARYZI010000003.1"/>
</dbReference>
<comment type="caution">
    <text evidence="1">The sequence shown here is derived from an EMBL/GenBank/DDBJ whole genome shotgun (WGS) entry which is preliminary data.</text>
</comment>
<protein>
    <submittedName>
        <fullName evidence="1">FdrA domain protein</fullName>
    </submittedName>
</protein>
<evidence type="ECO:0000313" key="1">
    <source>
        <dbReference type="EMBL" id="MDH8677818.1"/>
    </source>
</evidence>
<proteinExistence type="predicted"/>
<accession>A0ABT6NBL8</accession>
<dbReference type="Proteomes" id="UP001158045">
    <property type="component" value="Unassembled WGS sequence"/>
</dbReference>
<keyword evidence="2" id="KW-1185">Reference proteome</keyword>
<gene>
    <name evidence="1" type="ORF">QE109_06650</name>
</gene>
<dbReference type="Gene3D" id="3.40.50.720">
    <property type="entry name" value="NAD(P)-binding Rossmann-like Domain"/>
    <property type="match status" value="1"/>
</dbReference>